<evidence type="ECO:0000313" key="8">
    <source>
        <dbReference type="EMBL" id="KRM93463.1"/>
    </source>
</evidence>
<name>A0A0R2CPJ9_9LACO</name>
<keyword evidence="2" id="KW-1003">Cell membrane</keyword>
<comment type="caution">
    <text evidence="8">The sequence shown here is derived from an EMBL/GenBank/DDBJ whole genome shotgun (WGS) entry which is preliminary data.</text>
</comment>
<reference evidence="8 9" key="1">
    <citation type="journal article" date="2015" name="Genome Announc.">
        <title>Expanding the biotechnology potential of lactobacilli through comparative genomics of 213 strains and associated genera.</title>
        <authorList>
            <person name="Sun Z."/>
            <person name="Harris H.M."/>
            <person name="McCann A."/>
            <person name="Guo C."/>
            <person name="Argimon S."/>
            <person name="Zhang W."/>
            <person name="Yang X."/>
            <person name="Jeffery I.B."/>
            <person name="Cooney J.C."/>
            <person name="Kagawa T.F."/>
            <person name="Liu W."/>
            <person name="Song Y."/>
            <person name="Salvetti E."/>
            <person name="Wrobel A."/>
            <person name="Rasinkangas P."/>
            <person name="Parkhill J."/>
            <person name="Rea M.C."/>
            <person name="O'Sullivan O."/>
            <person name="Ritari J."/>
            <person name="Douillard F.P."/>
            <person name="Paul Ross R."/>
            <person name="Yang R."/>
            <person name="Briner A.E."/>
            <person name="Felis G.E."/>
            <person name="de Vos W.M."/>
            <person name="Barrangou R."/>
            <person name="Klaenhammer T.R."/>
            <person name="Caufield P.W."/>
            <person name="Cui Y."/>
            <person name="Zhang H."/>
            <person name="O'Toole P.W."/>
        </authorList>
    </citation>
    <scope>NUCLEOTIDE SEQUENCE [LARGE SCALE GENOMIC DNA]</scope>
    <source>
        <strain evidence="8 9">DSM 24302</strain>
    </source>
</reference>
<keyword evidence="3 6" id="KW-0812">Transmembrane</keyword>
<dbReference type="EMBL" id="AYZR01000008">
    <property type="protein sequence ID" value="KRM93463.1"/>
    <property type="molecule type" value="Genomic_DNA"/>
</dbReference>
<organism evidence="8 9">
    <name type="scientific">Lentilactobacillus senioris DSM 24302 = JCM 17472</name>
    <dbReference type="NCBI Taxonomy" id="1423802"/>
    <lineage>
        <taxon>Bacteria</taxon>
        <taxon>Bacillati</taxon>
        <taxon>Bacillota</taxon>
        <taxon>Bacilli</taxon>
        <taxon>Lactobacillales</taxon>
        <taxon>Lactobacillaceae</taxon>
        <taxon>Lentilactobacillus</taxon>
    </lineage>
</organism>
<evidence type="ECO:0000259" key="7">
    <source>
        <dbReference type="Pfam" id="PF04024"/>
    </source>
</evidence>
<evidence type="ECO:0000256" key="3">
    <source>
        <dbReference type="ARBA" id="ARBA00022692"/>
    </source>
</evidence>
<evidence type="ECO:0000256" key="6">
    <source>
        <dbReference type="SAM" id="Phobius"/>
    </source>
</evidence>
<keyword evidence="5 6" id="KW-0472">Membrane</keyword>
<dbReference type="GO" id="GO:0005886">
    <property type="term" value="C:plasma membrane"/>
    <property type="evidence" value="ECO:0007669"/>
    <property type="project" value="UniProtKB-SubCell"/>
</dbReference>
<evidence type="ECO:0000256" key="4">
    <source>
        <dbReference type="ARBA" id="ARBA00022989"/>
    </source>
</evidence>
<dbReference type="PATRIC" id="fig|1423802.4.peg.177"/>
<keyword evidence="9" id="KW-1185">Reference proteome</keyword>
<gene>
    <name evidence="8" type="ORF">FC56_GL000175</name>
</gene>
<dbReference type="RefSeq" id="WP_056978090.1">
    <property type="nucleotide sequence ID" value="NZ_AYZR01000008.1"/>
</dbReference>
<dbReference type="STRING" id="1423802.FC56_GL000175"/>
<dbReference type="PANTHER" id="PTHR33885:SF3">
    <property type="entry name" value="PHAGE SHOCK PROTEIN C"/>
    <property type="match status" value="1"/>
</dbReference>
<protein>
    <recommendedName>
        <fullName evidence="7">Phage shock protein PspC N-terminal domain-containing protein</fullName>
    </recommendedName>
</protein>
<evidence type="ECO:0000313" key="9">
    <source>
        <dbReference type="Proteomes" id="UP000051256"/>
    </source>
</evidence>
<dbReference type="Proteomes" id="UP000051256">
    <property type="component" value="Unassembled WGS sequence"/>
</dbReference>
<sequence>MKSKKKFRRSNTNQVVAGVLGGIGEYFDWNANLLRILFVVLCLTPGIGIFCVIGYILLAIFMPSEVVNQPATPFNNFKTKNQGRKVIHGVEEQDINDSKRG</sequence>
<evidence type="ECO:0000256" key="1">
    <source>
        <dbReference type="ARBA" id="ARBA00004162"/>
    </source>
</evidence>
<evidence type="ECO:0000256" key="2">
    <source>
        <dbReference type="ARBA" id="ARBA00022475"/>
    </source>
</evidence>
<comment type="subcellular location">
    <subcellularLocation>
        <location evidence="1">Cell membrane</location>
        <topology evidence="1">Single-pass membrane protein</topology>
    </subcellularLocation>
</comment>
<dbReference type="AlphaFoldDB" id="A0A0R2CPJ9"/>
<feature type="transmembrane region" description="Helical" evidence="6">
    <location>
        <begin position="36"/>
        <end position="62"/>
    </location>
</feature>
<proteinExistence type="predicted"/>
<dbReference type="InterPro" id="IPR052027">
    <property type="entry name" value="PspC"/>
</dbReference>
<dbReference type="Pfam" id="PF04024">
    <property type="entry name" value="PspC"/>
    <property type="match status" value="1"/>
</dbReference>
<dbReference type="InterPro" id="IPR007168">
    <property type="entry name" value="Phageshock_PspC_N"/>
</dbReference>
<accession>A0A0R2CPJ9</accession>
<keyword evidence="4 6" id="KW-1133">Transmembrane helix</keyword>
<feature type="domain" description="Phage shock protein PspC N-terminal" evidence="7">
    <location>
        <begin position="5"/>
        <end position="65"/>
    </location>
</feature>
<dbReference type="PANTHER" id="PTHR33885">
    <property type="entry name" value="PHAGE SHOCK PROTEIN C"/>
    <property type="match status" value="1"/>
</dbReference>
<evidence type="ECO:0000256" key="5">
    <source>
        <dbReference type="ARBA" id="ARBA00023136"/>
    </source>
</evidence>